<sequence>MPNQKRPAYSNKDELEQDEEDDNFYQNQDDNYDGQYNEKTQIEIKRKSQNLMNIIVHSEGEEDIDLAKQSQLSTYDDQKYKESVNQVKKRGHFRGESFGDSVPLENTLSRKEIVGINFTSNQNTKNVSEEIEEVPQLQRKLSKTDSLRNLNSFFQDEPKQVKEQNIVEKEVNTSEIENSRHSSEGRENDQDEFPEEQEEHFNDQESDFAILKKLVDKFSKNHQALIKQPKLNEKYEKFKNLNKDQLINKLVDYSSKTQKLKDKVKGLQENNQQLAQKLYKKRENSGNYSKLAAQHNQDRLELDNLKEQQKEFRKQYEDMQNKMKLLMQKYEESRLRNKKVEQRYKELKNFIQDEQDKYKDKTQNLLKEIEFLKDLVKSSVQANLQRANAKSQLQTYQQNLEPLVYQQEYQQNSNITRQSSIESKKQNERKNYQGSYSEILEQFYSNKSNYSSTKKPAQKISQDKLSSSRLVKQRQSAQINIDSSPDKLTVQQNQVQINSFNNSQNQSPVLKQFRQITQNQKQQSKPKTPIPNFRQNEASPFTMVATFQKQAAQYLQNNSKQTANSRNKSNNTVKPNVKKVNSSLINQSTSNHLSLRVNSQLKHSTLDQSVDKKIHVENIDYDRLLMEQPKKSEFQTYMGMTTERQRVNGAEINFTGQSGLNSARVVKPAKSNNQKFLTKNKGSNDSFHSNFETLSKSFK</sequence>
<reference evidence="3 4" key="1">
    <citation type="submission" date="2014-06" db="EMBL/GenBank/DDBJ databases">
        <authorList>
            <person name="Swart Estienne"/>
        </authorList>
    </citation>
    <scope>NUCLEOTIDE SEQUENCE [LARGE SCALE GENOMIC DNA]</scope>
    <source>
        <strain evidence="3 4">130c</strain>
    </source>
</reference>
<evidence type="ECO:0000313" key="4">
    <source>
        <dbReference type="Proteomes" id="UP000039865"/>
    </source>
</evidence>
<feature type="compositionally biased region" description="Low complexity" evidence="2">
    <location>
        <begin position="567"/>
        <end position="576"/>
    </location>
</feature>
<feature type="region of interest" description="Disordered" evidence="2">
    <location>
        <begin position="158"/>
        <end position="204"/>
    </location>
</feature>
<feature type="compositionally biased region" description="Polar residues" evidence="2">
    <location>
        <begin position="556"/>
        <end position="566"/>
    </location>
</feature>
<proteinExistence type="predicted"/>
<evidence type="ECO:0000256" key="1">
    <source>
        <dbReference type="SAM" id="Coils"/>
    </source>
</evidence>
<dbReference type="AlphaFoldDB" id="A0A078A4Q6"/>
<dbReference type="InParanoid" id="A0A078A4Q6"/>
<feature type="compositionally biased region" description="Polar residues" evidence="2">
    <location>
        <begin position="515"/>
        <end position="526"/>
    </location>
</feature>
<feature type="compositionally biased region" description="Basic and acidic residues" evidence="2">
    <location>
        <begin position="158"/>
        <end position="188"/>
    </location>
</feature>
<keyword evidence="4" id="KW-1185">Reference proteome</keyword>
<organism evidence="3 4">
    <name type="scientific">Stylonychia lemnae</name>
    <name type="common">Ciliate</name>
    <dbReference type="NCBI Taxonomy" id="5949"/>
    <lineage>
        <taxon>Eukaryota</taxon>
        <taxon>Sar</taxon>
        <taxon>Alveolata</taxon>
        <taxon>Ciliophora</taxon>
        <taxon>Intramacronucleata</taxon>
        <taxon>Spirotrichea</taxon>
        <taxon>Stichotrichia</taxon>
        <taxon>Sporadotrichida</taxon>
        <taxon>Oxytrichidae</taxon>
        <taxon>Stylonychinae</taxon>
        <taxon>Stylonychia</taxon>
    </lineage>
</organism>
<keyword evidence="1" id="KW-0175">Coiled coil</keyword>
<feature type="region of interest" description="Disordered" evidence="2">
    <location>
        <begin position="556"/>
        <end position="576"/>
    </location>
</feature>
<feature type="compositionally biased region" description="Low complexity" evidence="2">
    <location>
        <begin position="24"/>
        <end position="37"/>
    </location>
</feature>
<feature type="compositionally biased region" description="Acidic residues" evidence="2">
    <location>
        <begin position="189"/>
        <end position="198"/>
    </location>
</feature>
<evidence type="ECO:0000256" key="2">
    <source>
        <dbReference type="SAM" id="MobiDB-lite"/>
    </source>
</evidence>
<feature type="region of interest" description="Disordered" evidence="2">
    <location>
        <begin position="449"/>
        <end position="469"/>
    </location>
</feature>
<protein>
    <submittedName>
        <fullName evidence="3">Uncharacterized protein</fullName>
    </submittedName>
</protein>
<evidence type="ECO:0000313" key="3">
    <source>
        <dbReference type="EMBL" id="CDW77152.1"/>
    </source>
</evidence>
<accession>A0A078A4Q6</accession>
<dbReference type="Proteomes" id="UP000039865">
    <property type="component" value="Unassembled WGS sequence"/>
</dbReference>
<gene>
    <name evidence="3" type="primary">Contig3505.g3745</name>
    <name evidence="3" type="ORF">STYLEM_6122</name>
</gene>
<feature type="region of interest" description="Disordered" evidence="2">
    <location>
        <begin position="1"/>
        <end position="37"/>
    </location>
</feature>
<name>A0A078A4Q6_STYLE</name>
<feature type="region of interest" description="Disordered" evidence="2">
    <location>
        <begin position="515"/>
        <end position="535"/>
    </location>
</feature>
<dbReference type="EMBL" id="CCKQ01005878">
    <property type="protein sequence ID" value="CDW77152.1"/>
    <property type="molecule type" value="Genomic_DNA"/>
</dbReference>
<feature type="compositionally biased region" description="Polar residues" evidence="2">
    <location>
        <begin position="459"/>
        <end position="469"/>
    </location>
</feature>
<dbReference type="OMA" id="NKYYLDM"/>
<feature type="coiled-coil region" evidence="1">
    <location>
        <begin position="243"/>
        <end position="399"/>
    </location>
</feature>